<feature type="domain" description="FAD/NAD(P)-binding" evidence="8">
    <location>
        <begin position="13"/>
        <end position="187"/>
    </location>
</feature>
<dbReference type="InterPro" id="IPR023753">
    <property type="entry name" value="FAD/NAD-binding_dom"/>
</dbReference>
<protein>
    <recommendedName>
        <fullName evidence="8">FAD/NAD(P)-binding domain-containing protein</fullName>
    </recommendedName>
</protein>
<sequence>MTSELGTADHPLRVAIIGSGPAGFYTADHLLKQSDIHVQVDMFDRLPTPFGLVRFGVAPDHQKIKNVTRVFDRIAQKETFRFFGDVEVGNDISLTDLSEHFHQICFATGAETDRRMGIPGEDLARSRTATEFVAWFNGHPDYRDYEFDLSAERVAVVGVGNVAVDVARILCRTPDELAETDIADHALEALSQSKVREVVMLGRRGPLQAAFTNPEVRELGELVGADIHVPPEDMRLDSLSQTELENTDDDTLRKKVTILEDFAQRSPEGKERLLTLRFLVSPTELIAGDDGGVRAMRIVRNELTSDGGKLHPRATEQTEELPVDLVFRSVGYRGLPMEGLPFNESWGVIPNEIGRVTEPETGQPVRGMYVSGWIKRGPTGVIGTNKKDGTETAGAMLEDAGSSSVLDPAHPDPSTLDALVRERQPHVVNYADWSRLDELEQSRGEAGGRPRVKFTSRAEMRAALTAR</sequence>
<evidence type="ECO:0000256" key="7">
    <source>
        <dbReference type="SAM" id="MobiDB-lite"/>
    </source>
</evidence>
<dbReference type="Pfam" id="PF07992">
    <property type="entry name" value="Pyr_redox_2"/>
    <property type="match status" value="1"/>
</dbReference>
<reference evidence="9" key="1">
    <citation type="submission" date="2018-05" db="EMBL/GenBank/DDBJ databases">
        <authorList>
            <person name="Lanie J.A."/>
            <person name="Ng W.-L."/>
            <person name="Kazmierczak K.M."/>
            <person name="Andrzejewski T.M."/>
            <person name="Davidsen T.M."/>
            <person name="Wayne K.J."/>
            <person name="Tettelin H."/>
            <person name="Glass J.I."/>
            <person name="Rusch D."/>
            <person name="Podicherti R."/>
            <person name="Tsui H.-C.T."/>
            <person name="Winkler M.E."/>
        </authorList>
    </citation>
    <scope>NUCLEOTIDE SEQUENCE</scope>
</reference>
<dbReference type="GO" id="GO:0016491">
    <property type="term" value="F:oxidoreductase activity"/>
    <property type="evidence" value="ECO:0007669"/>
    <property type="project" value="UniProtKB-KW"/>
</dbReference>
<dbReference type="PRINTS" id="PR00419">
    <property type="entry name" value="ADXRDTASE"/>
</dbReference>
<dbReference type="Gene3D" id="3.40.50.720">
    <property type="entry name" value="NAD(P)-binding Rossmann-like Domain"/>
    <property type="match status" value="1"/>
</dbReference>
<dbReference type="AlphaFoldDB" id="A0A381P6L0"/>
<dbReference type="PANTHER" id="PTHR48467">
    <property type="entry name" value="GLUTAMATE SYNTHASE 1 [NADH], CHLOROPLASTIC-LIKE"/>
    <property type="match status" value="1"/>
</dbReference>
<evidence type="ECO:0000313" key="9">
    <source>
        <dbReference type="EMBL" id="SUZ62047.1"/>
    </source>
</evidence>
<organism evidence="9">
    <name type="scientific">marine metagenome</name>
    <dbReference type="NCBI Taxonomy" id="408172"/>
    <lineage>
        <taxon>unclassified sequences</taxon>
        <taxon>metagenomes</taxon>
        <taxon>ecological metagenomes</taxon>
    </lineage>
</organism>
<name>A0A381P6L0_9ZZZZ</name>
<keyword evidence="5" id="KW-0521">NADP</keyword>
<evidence type="ECO:0000256" key="4">
    <source>
        <dbReference type="ARBA" id="ARBA00022827"/>
    </source>
</evidence>
<evidence type="ECO:0000259" key="8">
    <source>
        <dbReference type="Pfam" id="PF07992"/>
    </source>
</evidence>
<keyword evidence="3" id="KW-0285">Flavoprotein</keyword>
<proteinExistence type="inferred from homology"/>
<evidence type="ECO:0000256" key="5">
    <source>
        <dbReference type="ARBA" id="ARBA00022857"/>
    </source>
</evidence>
<dbReference type="Gene3D" id="3.50.50.60">
    <property type="entry name" value="FAD/NAD(P)-binding domain"/>
    <property type="match status" value="1"/>
</dbReference>
<dbReference type="InterPro" id="IPR021163">
    <property type="entry name" value="Ferredox_Rdtase_adrenod"/>
</dbReference>
<evidence type="ECO:0000256" key="6">
    <source>
        <dbReference type="ARBA" id="ARBA00023002"/>
    </source>
</evidence>
<dbReference type="EMBL" id="UINC01000843">
    <property type="protein sequence ID" value="SUZ62047.1"/>
    <property type="molecule type" value="Genomic_DNA"/>
</dbReference>
<dbReference type="SUPFAM" id="SSF51971">
    <property type="entry name" value="Nucleotide-binding domain"/>
    <property type="match status" value="2"/>
</dbReference>
<keyword evidence="4" id="KW-0274">FAD</keyword>
<dbReference type="PIRSF" id="PIRSF000362">
    <property type="entry name" value="FNR"/>
    <property type="match status" value="1"/>
</dbReference>
<comment type="similarity">
    <text evidence="2">Belongs to the ferredoxin--NADP reductase type 1 family.</text>
</comment>
<evidence type="ECO:0000256" key="1">
    <source>
        <dbReference type="ARBA" id="ARBA00001974"/>
    </source>
</evidence>
<dbReference type="InterPro" id="IPR036188">
    <property type="entry name" value="FAD/NAD-bd_sf"/>
</dbReference>
<evidence type="ECO:0000256" key="3">
    <source>
        <dbReference type="ARBA" id="ARBA00022630"/>
    </source>
</evidence>
<dbReference type="PANTHER" id="PTHR48467:SF1">
    <property type="entry name" value="GLUTAMATE SYNTHASE 1 [NADH], CHLOROPLASTIC-LIKE"/>
    <property type="match status" value="1"/>
</dbReference>
<accession>A0A381P6L0</accession>
<comment type="cofactor">
    <cofactor evidence="1">
        <name>FAD</name>
        <dbReference type="ChEBI" id="CHEBI:57692"/>
    </cofactor>
</comment>
<evidence type="ECO:0000256" key="2">
    <source>
        <dbReference type="ARBA" id="ARBA00008312"/>
    </source>
</evidence>
<keyword evidence="6" id="KW-0560">Oxidoreductase</keyword>
<feature type="region of interest" description="Disordered" evidence="7">
    <location>
        <begin position="441"/>
        <end position="467"/>
    </location>
</feature>
<gene>
    <name evidence="9" type="ORF">METZ01_LOCUS14901</name>
</gene>
<dbReference type="InterPro" id="IPR055275">
    <property type="entry name" value="Ferredox_Rdtase"/>
</dbReference>